<evidence type="ECO:0000313" key="3">
    <source>
        <dbReference type="WBParaSite" id="PSAMB.scaffold14951size3154.g36330.t1"/>
    </source>
</evidence>
<accession>A0A914V415</accession>
<dbReference type="GO" id="GO:0030687">
    <property type="term" value="C:preribosome, large subunit precursor"/>
    <property type="evidence" value="ECO:0007669"/>
    <property type="project" value="TreeGrafter"/>
</dbReference>
<evidence type="ECO:0000256" key="1">
    <source>
        <dbReference type="SAM" id="MobiDB-lite"/>
    </source>
</evidence>
<proteinExistence type="predicted"/>
<keyword evidence="2" id="KW-1185">Reference proteome</keyword>
<dbReference type="AlphaFoldDB" id="A0A914V415"/>
<dbReference type="InterPro" id="IPR001680">
    <property type="entry name" value="WD40_rpt"/>
</dbReference>
<name>A0A914V415_9BILA</name>
<dbReference type="Proteomes" id="UP000887566">
    <property type="component" value="Unplaced"/>
</dbReference>
<protein>
    <submittedName>
        <fullName evidence="3">WD repeat-containing protein 74</fullName>
    </submittedName>
</protein>
<feature type="compositionally biased region" description="Acidic residues" evidence="1">
    <location>
        <begin position="218"/>
        <end position="229"/>
    </location>
</feature>
<dbReference type="PANTHER" id="PTHR16038:SF4">
    <property type="entry name" value="WD REPEAT-CONTAINING PROTEIN 74"/>
    <property type="match status" value="1"/>
</dbReference>
<sequence length="237" mass="27167">VPPNWLQLRVPIWINDLRFLNNSENVVTCTGAHQIHVYDPRSGQRRPVQELLWQEEPLTAMSTCANDKHVVAGNTRGEMALFDLRNKARMVHKFKGFAGALRSIDAHPTAPYLASCGIDRFVRVHNINTKELVKKIYCKARMNCILMRRQLSLLTTVKEEKPDRRRRKKKSAEEDEGDDSHRSDSDEDKDAIWEDMGVVAEKSAAAKKIKRKVKSPPVDDDEDDDDDVIIVEPKRNK</sequence>
<organism evidence="2 3">
    <name type="scientific">Plectus sambesii</name>
    <dbReference type="NCBI Taxonomy" id="2011161"/>
    <lineage>
        <taxon>Eukaryota</taxon>
        <taxon>Metazoa</taxon>
        <taxon>Ecdysozoa</taxon>
        <taxon>Nematoda</taxon>
        <taxon>Chromadorea</taxon>
        <taxon>Plectida</taxon>
        <taxon>Plectina</taxon>
        <taxon>Plectoidea</taxon>
        <taxon>Plectidae</taxon>
        <taxon>Plectus</taxon>
    </lineage>
</organism>
<dbReference type="GO" id="GO:0042273">
    <property type="term" value="P:ribosomal large subunit biogenesis"/>
    <property type="evidence" value="ECO:0007669"/>
    <property type="project" value="InterPro"/>
</dbReference>
<dbReference type="GO" id="GO:0005730">
    <property type="term" value="C:nucleolus"/>
    <property type="evidence" value="ECO:0007669"/>
    <property type="project" value="InterPro"/>
</dbReference>
<dbReference type="WBParaSite" id="PSAMB.scaffold14951size3154.g36330.t1">
    <property type="protein sequence ID" value="PSAMB.scaffold14951size3154.g36330.t1"/>
    <property type="gene ID" value="PSAMB.scaffold14951size3154.g36330"/>
</dbReference>
<dbReference type="SUPFAM" id="SSF50978">
    <property type="entry name" value="WD40 repeat-like"/>
    <property type="match status" value="1"/>
</dbReference>
<evidence type="ECO:0000313" key="2">
    <source>
        <dbReference type="Proteomes" id="UP000887566"/>
    </source>
</evidence>
<dbReference type="InterPro" id="IPR015943">
    <property type="entry name" value="WD40/YVTN_repeat-like_dom_sf"/>
</dbReference>
<feature type="region of interest" description="Disordered" evidence="1">
    <location>
        <begin position="157"/>
        <end position="237"/>
    </location>
</feature>
<dbReference type="InterPro" id="IPR036322">
    <property type="entry name" value="WD40_repeat_dom_sf"/>
</dbReference>
<feature type="compositionally biased region" description="Basic residues" evidence="1">
    <location>
        <begin position="205"/>
        <end position="214"/>
    </location>
</feature>
<dbReference type="SMART" id="SM00320">
    <property type="entry name" value="WD40"/>
    <property type="match status" value="3"/>
</dbReference>
<dbReference type="PANTHER" id="PTHR16038">
    <property type="entry name" value="NOP SEVEN ASSOCIATED PROTEIN 1"/>
    <property type="match status" value="1"/>
</dbReference>
<dbReference type="Pfam" id="PF00400">
    <property type="entry name" value="WD40"/>
    <property type="match status" value="1"/>
</dbReference>
<dbReference type="InterPro" id="IPR037379">
    <property type="entry name" value="WDR74/Nsa1"/>
</dbReference>
<dbReference type="Gene3D" id="2.130.10.10">
    <property type="entry name" value="YVTN repeat-like/Quinoprotein amine dehydrogenase"/>
    <property type="match status" value="1"/>
</dbReference>
<reference evidence="3" key="1">
    <citation type="submission" date="2022-11" db="UniProtKB">
        <authorList>
            <consortium name="WormBaseParasite"/>
        </authorList>
    </citation>
    <scope>IDENTIFICATION</scope>
</reference>